<dbReference type="EMBL" id="FNSV01000002">
    <property type="protein sequence ID" value="SEB31272.1"/>
    <property type="molecule type" value="Genomic_DNA"/>
</dbReference>
<dbReference type="AlphaFoldDB" id="A0A1H4IDF3"/>
<sequence length="90" mass="9819">MSTPADLDEQVTQVRDALHALRRTLLDLERTYAALDAHTLDVNEPGDPTTAPETLESAVDALRAAQDTLGIADADLDVAKRHTARLTERQ</sequence>
<evidence type="ECO:0000313" key="2">
    <source>
        <dbReference type="Proteomes" id="UP000183561"/>
    </source>
</evidence>
<dbReference type="Proteomes" id="UP000183561">
    <property type="component" value="Unassembled WGS sequence"/>
</dbReference>
<proteinExistence type="predicted"/>
<protein>
    <submittedName>
        <fullName evidence="1">Uncharacterized protein</fullName>
    </submittedName>
</protein>
<dbReference type="RefSeq" id="WP_072947473.1">
    <property type="nucleotide sequence ID" value="NZ_FNSV01000002.1"/>
</dbReference>
<evidence type="ECO:0000313" key="1">
    <source>
        <dbReference type="EMBL" id="SEB31272.1"/>
    </source>
</evidence>
<reference evidence="2" key="1">
    <citation type="submission" date="2016-10" db="EMBL/GenBank/DDBJ databases">
        <authorList>
            <person name="Varghese N."/>
            <person name="Submissions S."/>
        </authorList>
    </citation>
    <scope>NUCLEOTIDE SEQUENCE [LARGE SCALE GENOMIC DNA]</scope>
    <source>
        <strain evidence="2">DSM 44498</strain>
    </source>
</reference>
<gene>
    <name evidence="1" type="ORF">SAMN04490239_0327</name>
</gene>
<name>A0A1H4IDF3_9NOCA</name>
<keyword evidence="2" id="KW-1185">Reference proteome</keyword>
<organism evidence="1 2">
    <name type="scientific">Rhodococcus koreensis</name>
    <dbReference type="NCBI Taxonomy" id="99653"/>
    <lineage>
        <taxon>Bacteria</taxon>
        <taxon>Bacillati</taxon>
        <taxon>Actinomycetota</taxon>
        <taxon>Actinomycetes</taxon>
        <taxon>Mycobacteriales</taxon>
        <taxon>Nocardiaceae</taxon>
        <taxon>Rhodococcus</taxon>
    </lineage>
</organism>
<accession>A0A1H4IDF3</accession>
<dbReference type="OrthoDB" id="4477643at2"/>